<dbReference type="HOGENOM" id="CLU_051134_0_0_6"/>
<dbReference type="OrthoDB" id="9813214at2"/>
<evidence type="ECO:0000313" key="3">
    <source>
        <dbReference type="Proteomes" id="UP000000683"/>
    </source>
</evidence>
<evidence type="ECO:0000259" key="1">
    <source>
        <dbReference type="Pfam" id="PF00534"/>
    </source>
</evidence>
<dbReference type="Pfam" id="PF00534">
    <property type="entry name" value="Glycos_transf_1"/>
    <property type="match status" value="1"/>
</dbReference>
<name>F5ZC31_ALTNA</name>
<sequence length="417" mass="47493">MTDLNKTKALFIIPDAPFDNLNLGDIECGYVPLSGTHSSFFLVAHRLSFLDSLSIGLFILSGKEIKSDSITSFNSLEDAIRWKGTGKLILCTSDDESALERVSAFDTDFFLWLHVHLNHRLIEQLERFVFQKLICVSDTVRLTGLHSFRSNELIRIYNPLSPHFIASHKNTVSSRERKSIVFSGFIGENKGIQHLLLLWPKIKEYNKEFKLYVAGSGKLYDTNAKLGEFGVASAKFETLYLVPLIEKFGSFDNADIYFLGSLKPHDLRALYQKCAIGVVNLNQWESTETFCCTGVEMVASGLQVLCLKRGALQETLGVFSLVNLICVNDLVNLPEILESMSNQEVSEATRARDLHLIKKRYALNTICEEWRRLLRGDEVFALQEWNSSKGKRYYTERLFGLLKLSRLYRSVIRLLKH</sequence>
<dbReference type="AlphaFoldDB" id="F5ZC31"/>
<dbReference type="Proteomes" id="UP000000683">
    <property type="component" value="Chromosome"/>
</dbReference>
<protein>
    <recommendedName>
        <fullName evidence="1">Glycosyl transferase family 1 domain-containing protein</fullName>
    </recommendedName>
</protein>
<dbReference type="PANTHER" id="PTHR12526">
    <property type="entry name" value="GLYCOSYLTRANSFERASE"/>
    <property type="match status" value="1"/>
</dbReference>
<dbReference type="Gene3D" id="3.40.50.2000">
    <property type="entry name" value="Glycogen Phosphorylase B"/>
    <property type="match status" value="1"/>
</dbReference>
<dbReference type="InterPro" id="IPR001296">
    <property type="entry name" value="Glyco_trans_1"/>
</dbReference>
<dbReference type="RefSeq" id="WP_013783211.1">
    <property type="nucleotide sequence ID" value="NC_015554.1"/>
</dbReference>
<dbReference type="GO" id="GO:1901135">
    <property type="term" value="P:carbohydrate derivative metabolic process"/>
    <property type="evidence" value="ECO:0007669"/>
    <property type="project" value="UniProtKB-ARBA"/>
</dbReference>
<keyword evidence="3" id="KW-1185">Reference proteome</keyword>
<gene>
    <name evidence="2" type="ordered locus">ambt_03595</name>
</gene>
<evidence type="ECO:0000313" key="2">
    <source>
        <dbReference type="EMBL" id="AEF02269.1"/>
    </source>
</evidence>
<feature type="domain" description="Glycosyl transferase family 1" evidence="1">
    <location>
        <begin position="168"/>
        <end position="316"/>
    </location>
</feature>
<dbReference type="KEGG" id="alt:ambt_03595"/>
<proteinExistence type="predicted"/>
<organism evidence="2 3">
    <name type="scientific">Alteromonas naphthalenivorans</name>
    <dbReference type="NCBI Taxonomy" id="715451"/>
    <lineage>
        <taxon>Bacteria</taxon>
        <taxon>Pseudomonadati</taxon>
        <taxon>Pseudomonadota</taxon>
        <taxon>Gammaproteobacteria</taxon>
        <taxon>Alteromonadales</taxon>
        <taxon>Alteromonadaceae</taxon>
        <taxon>Alteromonas/Salinimonas group</taxon>
        <taxon>Alteromonas</taxon>
    </lineage>
</organism>
<dbReference type="SUPFAM" id="SSF53756">
    <property type="entry name" value="UDP-Glycosyltransferase/glycogen phosphorylase"/>
    <property type="match status" value="1"/>
</dbReference>
<reference evidence="2 3" key="1">
    <citation type="journal article" date="2011" name="J. Bacteriol.">
        <title>Complete genome sequence of the polycyclic aromatic hydrocarbon-degrading bacterium Alteromonas sp. strain SN2.</title>
        <authorList>
            <person name="Jin H.M."/>
            <person name="Jeong H."/>
            <person name="Moon E.J."/>
            <person name="Math R.K."/>
            <person name="Lee K."/>
            <person name="Kim H.J."/>
            <person name="Jeon C.O."/>
            <person name="Oh T.K."/>
            <person name="Kim J.F."/>
        </authorList>
    </citation>
    <scope>NUCLEOTIDE SEQUENCE [LARGE SCALE GENOMIC DNA]</scope>
    <source>
        <strain evidence="3">JCM 17741 / KACC 18427 / KCTC 11700BP / SN2</strain>
    </source>
</reference>
<dbReference type="GO" id="GO:0016757">
    <property type="term" value="F:glycosyltransferase activity"/>
    <property type="evidence" value="ECO:0007669"/>
    <property type="project" value="InterPro"/>
</dbReference>
<accession>F5ZC31</accession>
<dbReference type="eggNOG" id="COG0438">
    <property type="taxonomic scope" value="Bacteria"/>
</dbReference>
<dbReference type="EMBL" id="CP002339">
    <property type="protein sequence ID" value="AEF02269.1"/>
    <property type="molecule type" value="Genomic_DNA"/>
</dbReference>